<proteinExistence type="inferred from homology"/>
<dbReference type="SUPFAM" id="SSF110857">
    <property type="entry name" value="Gamma-glutamyl cyclotransferase-like"/>
    <property type="match status" value="1"/>
</dbReference>
<keyword evidence="4 10" id="KW-0328">Glycosyltransferase</keyword>
<dbReference type="GO" id="GO:0000026">
    <property type="term" value="F:alpha-1,2-mannosyltransferase activity"/>
    <property type="evidence" value="ECO:0007669"/>
    <property type="project" value="TreeGrafter"/>
</dbReference>
<evidence type="ECO:0000256" key="2">
    <source>
        <dbReference type="ARBA" id="ARBA00004922"/>
    </source>
</evidence>
<sequence>MCTPRVIYGLSVVERYIMSTKEIYFAYGSNMNPDRMKKREAFFTTRVCGKLLGYRISFSFARPDGYGSANITPEKNSVVYGALYCLQSGGLDKLDVFEMVMQGCYRREKVTVETLEGEKIEATTYLVTDQYYQEGLVPRRDYLGHCLRGKDILPASYYEFLEEFERVCDTEDDKLERKFSSYDDHSEWSPRPYTIFKLLLSARLCSAFLSNLSDCDETFNYWEPMHYLMFGSGFQTWEYSPKYAIRSYAYVLLHTIPGKLQVHLFEANKILVFYFLRFVLSITCAACETYFYRGIMKQFGNHVARIAIVFMLFSTGMFISAAAFLPSTFAMYMVLLSYGGWFAGNNAVAVMATAAGALIGWPFSAILGLPIAWDLTVIAPLNIVLYNVFGKGGPSLYGVEPWTFYFLNGALNFNVAFPLALLSLPACEERFLFPIYPFFCLFGAVTVTEVQKLFHHLMFRNSRHHYSGSSTWFPVSICVLFSLLSLSRSSALFHGYHAPLDLYVEFNHMSSNLEHPFPADRYINLCVGKEWYRYPSSFFLPSDSNAANATQMIPTNMNDMNKEEPSRFISVSKCDFLVDLATERETEREPNFEKRFKEWEVVIKKPFLDAERSRRIFRAFYIPLVSSHYTTYVNYVLLRASQRGKAKRRAGKQMEESAR</sequence>
<dbReference type="EMBL" id="JARQWQ010000016">
    <property type="protein sequence ID" value="KAK2566529.1"/>
    <property type="molecule type" value="Genomic_DNA"/>
</dbReference>
<evidence type="ECO:0000256" key="10">
    <source>
        <dbReference type="RuleBase" id="RU363075"/>
    </source>
</evidence>
<dbReference type="Pfam" id="PF13772">
    <property type="entry name" value="AIG2_2"/>
    <property type="match status" value="1"/>
</dbReference>
<keyword evidence="8 10" id="KW-1133">Transmembrane helix</keyword>
<evidence type="ECO:0000256" key="6">
    <source>
        <dbReference type="ARBA" id="ARBA00022692"/>
    </source>
</evidence>
<dbReference type="GO" id="GO:0005789">
    <property type="term" value="C:endoplasmic reticulum membrane"/>
    <property type="evidence" value="ECO:0007669"/>
    <property type="project" value="UniProtKB-SubCell"/>
</dbReference>
<dbReference type="InterPro" id="IPR005599">
    <property type="entry name" value="GPI_mannosylTrfase"/>
</dbReference>
<feature type="transmembrane region" description="Helical" evidence="10">
    <location>
        <begin position="338"/>
        <end position="359"/>
    </location>
</feature>
<dbReference type="Pfam" id="PF03901">
    <property type="entry name" value="Glyco_transf_22"/>
    <property type="match status" value="3"/>
</dbReference>
<feature type="transmembrane region" description="Helical" evidence="10">
    <location>
        <begin position="431"/>
        <end position="450"/>
    </location>
</feature>
<evidence type="ECO:0000256" key="9">
    <source>
        <dbReference type="ARBA" id="ARBA00023136"/>
    </source>
</evidence>
<comment type="subcellular location">
    <subcellularLocation>
        <location evidence="1 10">Endoplasmic reticulum membrane</location>
        <topology evidence="1 10">Multi-pass membrane protein</topology>
    </subcellularLocation>
</comment>
<dbReference type="InterPro" id="IPR036568">
    <property type="entry name" value="GGCT-like_sf"/>
</dbReference>
<feature type="transmembrane region" description="Helical" evidence="10">
    <location>
        <begin position="303"/>
        <end position="326"/>
    </location>
</feature>
<comment type="similarity">
    <text evidence="3 10">Belongs to the glycosyltransferase 22 family.</text>
</comment>
<protein>
    <recommendedName>
        <fullName evidence="10">Mannosyltransferase</fullName>
        <ecNumber evidence="10">2.4.1.-</ecNumber>
    </recommendedName>
</protein>
<evidence type="ECO:0000256" key="8">
    <source>
        <dbReference type="ARBA" id="ARBA00022989"/>
    </source>
</evidence>
<dbReference type="PANTHER" id="PTHR22760:SF2">
    <property type="entry name" value="ALPHA-1,2-MANNOSYLTRANSFERASE ALG9"/>
    <property type="match status" value="1"/>
</dbReference>
<comment type="pathway">
    <text evidence="2">Protein modification; protein glycosylation.</text>
</comment>
<evidence type="ECO:0000313" key="11">
    <source>
        <dbReference type="EMBL" id="KAK2566529.1"/>
    </source>
</evidence>
<dbReference type="GO" id="GO:0006487">
    <property type="term" value="P:protein N-linked glycosylation"/>
    <property type="evidence" value="ECO:0007669"/>
    <property type="project" value="TreeGrafter"/>
</dbReference>
<keyword evidence="5" id="KW-0808">Transferase</keyword>
<gene>
    <name evidence="11" type="ORF">P5673_009150</name>
</gene>
<dbReference type="Proteomes" id="UP001249851">
    <property type="component" value="Unassembled WGS sequence"/>
</dbReference>
<dbReference type="InterPro" id="IPR013024">
    <property type="entry name" value="GGCT-like"/>
</dbReference>
<organism evidence="11 12">
    <name type="scientific">Acropora cervicornis</name>
    <name type="common">Staghorn coral</name>
    <dbReference type="NCBI Taxonomy" id="6130"/>
    <lineage>
        <taxon>Eukaryota</taxon>
        <taxon>Metazoa</taxon>
        <taxon>Cnidaria</taxon>
        <taxon>Anthozoa</taxon>
        <taxon>Hexacorallia</taxon>
        <taxon>Scleractinia</taxon>
        <taxon>Astrocoeniina</taxon>
        <taxon>Acroporidae</taxon>
        <taxon>Acropora</taxon>
    </lineage>
</organism>
<reference evidence="11" key="1">
    <citation type="journal article" date="2023" name="G3 (Bethesda)">
        <title>Whole genome assembly and annotation of the endangered Caribbean coral Acropora cervicornis.</title>
        <authorList>
            <person name="Selwyn J.D."/>
            <person name="Vollmer S.V."/>
        </authorList>
    </citation>
    <scope>NUCLEOTIDE SEQUENCE</scope>
    <source>
        <strain evidence="11">K2</strain>
    </source>
</reference>
<feature type="transmembrane region" description="Helical" evidence="10">
    <location>
        <begin position="371"/>
        <end position="390"/>
    </location>
</feature>
<evidence type="ECO:0000256" key="3">
    <source>
        <dbReference type="ARBA" id="ARBA00007063"/>
    </source>
</evidence>
<keyword evidence="6 10" id="KW-0812">Transmembrane</keyword>
<keyword evidence="7 10" id="KW-0256">Endoplasmic reticulum</keyword>
<reference evidence="11" key="2">
    <citation type="journal article" date="2023" name="Science">
        <title>Genomic signatures of disease resistance in endangered staghorn corals.</title>
        <authorList>
            <person name="Vollmer S.V."/>
            <person name="Selwyn J.D."/>
            <person name="Despard B.A."/>
            <person name="Roesel C.L."/>
        </authorList>
    </citation>
    <scope>NUCLEOTIDE SEQUENCE</scope>
    <source>
        <strain evidence="11">K2</strain>
    </source>
</reference>
<dbReference type="PANTHER" id="PTHR22760">
    <property type="entry name" value="GLYCOSYLTRANSFERASE"/>
    <property type="match status" value="1"/>
</dbReference>
<feature type="transmembrane region" description="Helical" evidence="10">
    <location>
        <begin position="271"/>
        <end position="291"/>
    </location>
</feature>
<feature type="transmembrane region" description="Helical" evidence="10">
    <location>
        <begin position="402"/>
        <end position="424"/>
    </location>
</feature>
<evidence type="ECO:0000256" key="1">
    <source>
        <dbReference type="ARBA" id="ARBA00004477"/>
    </source>
</evidence>
<evidence type="ECO:0000313" key="12">
    <source>
        <dbReference type="Proteomes" id="UP001249851"/>
    </source>
</evidence>
<name>A0AAD9QSG2_ACRCE</name>
<keyword evidence="12" id="KW-1185">Reference proteome</keyword>
<evidence type="ECO:0000256" key="5">
    <source>
        <dbReference type="ARBA" id="ARBA00022679"/>
    </source>
</evidence>
<evidence type="ECO:0000256" key="4">
    <source>
        <dbReference type="ARBA" id="ARBA00022676"/>
    </source>
</evidence>
<dbReference type="CDD" id="cd06661">
    <property type="entry name" value="GGCT_like"/>
    <property type="match status" value="1"/>
</dbReference>
<accession>A0AAD9QSG2</accession>
<dbReference type="EC" id="2.4.1.-" evidence="10"/>
<dbReference type="Gene3D" id="3.10.490.10">
    <property type="entry name" value="Gamma-glutamyl cyclotransferase-like"/>
    <property type="match status" value="1"/>
</dbReference>
<evidence type="ECO:0000256" key="7">
    <source>
        <dbReference type="ARBA" id="ARBA00022824"/>
    </source>
</evidence>
<comment type="caution">
    <text evidence="11">The sequence shown here is derived from an EMBL/GenBank/DDBJ whole genome shotgun (WGS) entry which is preliminary data.</text>
</comment>
<keyword evidence="9 10" id="KW-0472">Membrane</keyword>
<dbReference type="AlphaFoldDB" id="A0AAD9QSG2"/>